<evidence type="ECO:0000256" key="2">
    <source>
        <dbReference type="ARBA" id="ARBA00023002"/>
    </source>
</evidence>
<dbReference type="Pfam" id="PF13561">
    <property type="entry name" value="adh_short_C2"/>
    <property type="match status" value="1"/>
</dbReference>
<comment type="similarity">
    <text evidence="1">Belongs to the short-chain dehydrogenases/reductases (SDR) family.</text>
</comment>
<proteinExistence type="inferred from homology"/>
<dbReference type="RefSeq" id="WP_039257776.1">
    <property type="nucleotide sequence ID" value="NZ_JDRY01000023.1"/>
</dbReference>
<dbReference type="Gene3D" id="3.40.50.720">
    <property type="entry name" value="NAD(P)-binding Rossmann-like Domain"/>
    <property type="match status" value="1"/>
</dbReference>
<evidence type="ECO:0000313" key="4">
    <source>
        <dbReference type="EMBL" id="KGN00240.1"/>
    </source>
</evidence>
<dbReference type="InterPro" id="IPR002347">
    <property type="entry name" value="SDR_fam"/>
</dbReference>
<name>A0A0A0IFN7_CLOBO</name>
<feature type="compositionally biased region" description="Polar residues" evidence="3">
    <location>
        <begin position="7"/>
        <end position="22"/>
    </location>
</feature>
<evidence type="ECO:0000256" key="1">
    <source>
        <dbReference type="ARBA" id="ARBA00006484"/>
    </source>
</evidence>
<dbReference type="InterPro" id="IPR020904">
    <property type="entry name" value="Sc_DH/Rdtase_CS"/>
</dbReference>
<accession>A0A0A0IFN7</accession>
<comment type="caution">
    <text evidence="4">The sequence shown here is derived from an EMBL/GenBank/DDBJ whole genome shotgun (WGS) entry which is preliminary data.</text>
</comment>
<dbReference type="AlphaFoldDB" id="A0A0A0IFN7"/>
<gene>
    <name evidence="4" type="ORF">Z955_04390</name>
</gene>
<dbReference type="PANTHER" id="PTHR48107">
    <property type="entry name" value="NADPH-DEPENDENT ALDEHYDE REDUCTASE-LIKE PROTEIN, CHLOROPLASTIC-RELATED"/>
    <property type="match status" value="1"/>
</dbReference>
<dbReference type="GO" id="GO:0016614">
    <property type="term" value="F:oxidoreductase activity, acting on CH-OH group of donors"/>
    <property type="evidence" value="ECO:0007669"/>
    <property type="project" value="UniProtKB-ARBA"/>
</dbReference>
<dbReference type="CDD" id="cd05355">
    <property type="entry name" value="SDR_c1"/>
    <property type="match status" value="1"/>
</dbReference>
<dbReference type="PRINTS" id="PR00080">
    <property type="entry name" value="SDRFAMILY"/>
</dbReference>
<dbReference type="PRINTS" id="PR00081">
    <property type="entry name" value="GDHRDH"/>
</dbReference>
<dbReference type="SUPFAM" id="SSF51735">
    <property type="entry name" value="NAD(P)-binding Rossmann-fold domains"/>
    <property type="match status" value="1"/>
</dbReference>
<dbReference type="NCBIfam" id="NF005214">
    <property type="entry name" value="PRK06701.1"/>
    <property type="match status" value="1"/>
</dbReference>
<dbReference type="InterPro" id="IPR036291">
    <property type="entry name" value="NAD(P)-bd_dom_sf"/>
</dbReference>
<dbReference type="EMBL" id="JDRY01000023">
    <property type="protein sequence ID" value="KGN00240.1"/>
    <property type="molecule type" value="Genomic_DNA"/>
</dbReference>
<protein>
    <submittedName>
        <fullName evidence="4">Short-chain dehydrogenase</fullName>
    </submittedName>
</protein>
<dbReference type="GO" id="GO:0008206">
    <property type="term" value="P:bile acid metabolic process"/>
    <property type="evidence" value="ECO:0007669"/>
    <property type="project" value="UniProtKB-ARBA"/>
</dbReference>
<feature type="region of interest" description="Disordered" evidence="3">
    <location>
        <begin position="1"/>
        <end position="26"/>
    </location>
</feature>
<dbReference type="FunFam" id="3.40.50.720:FF:000084">
    <property type="entry name" value="Short-chain dehydrogenase reductase"/>
    <property type="match status" value="1"/>
</dbReference>
<dbReference type="Proteomes" id="UP000030014">
    <property type="component" value="Unassembled WGS sequence"/>
</dbReference>
<sequence length="293" mass="32106">MDKEVEFTNSFPKSIPAQTQNKHPGIENIMNPRPIFDNPDYKASNKFENKVVLITGGDSGIGRAVSIAFAKEGANIAIIYLDEHDDAKETKNIIECVGRKCLLIPGDITDENFCVHVVDQVINEFYKIDILINNAGVQYPQNSVEDISKNQLEKTFATNIFSMFYLTKATLPYLKQGSSIINTASITAYKGNEVLIDYSSTKGAVVSFTRSLSLSLANKGIRVNAVAPGPIWTPLIPSSFDQEKVMNFGTNTTMKRPGQPVELIGAYIYLASQESSYVSGQIIHVNGGNIVNG</sequence>
<reference evidence="4 5" key="1">
    <citation type="submission" date="2014-01" db="EMBL/GenBank/DDBJ databases">
        <title>Plasmidome dynamics in the species complex Clostridium novyi sensu lato converts strains of independent lineages into distinctly different pathogens.</title>
        <authorList>
            <person name="Skarin H."/>
            <person name="Segerman B."/>
        </authorList>
    </citation>
    <scope>NUCLEOTIDE SEQUENCE [LARGE SCALE GENOMIC DNA]</scope>
    <source>
        <strain evidence="4 5">DC5</strain>
    </source>
</reference>
<evidence type="ECO:0000313" key="5">
    <source>
        <dbReference type="Proteomes" id="UP000030014"/>
    </source>
</evidence>
<evidence type="ECO:0000256" key="3">
    <source>
        <dbReference type="SAM" id="MobiDB-lite"/>
    </source>
</evidence>
<dbReference type="PROSITE" id="PS00061">
    <property type="entry name" value="ADH_SHORT"/>
    <property type="match status" value="1"/>
</dbReference>
<organism evidence="4 5">
    <name type="scientific">Clostridium botulinum C/D str. DC5</name>
    <dbReference type="NCBI Taxonomy" id="1443128"/>
    <lineage>
        <taxon>Bacteria</taxon>
        <taxon>Bacillati</taxon>
        <taxon>Bacillota</taxon>
        <taxon>Clostridia</taxon>
        <taxon>Eubacteriales</taxon>
        <taxon>Clostridiaceae</taxon>
        <taxon>Clostridium</taxon>
    </lineage>
</organism>
<dbReference type="PANTHER" id="PTHR48107:SF16">
    <property type="entry name" value="NADPH-DEPENDENT ALDEHYDE REDUCTASE 1, CHLOROPLASTIC"/>
    <property type="match status" value="1"/>
</dbReference>
<keyword evidence="2" id="KW-0560">Oxidoreductase</keyword>